<dbReference type="Pfam" id="PF13812">
    <property type="entry name" value="PPR_3"/>
    <property type="match status" value="1"/>
</dbReference>
<evidence type="ECO:0000313" key="3">
    <source>
        <dbReference type="EMBL" id="CAI4018938.1"/>
    </source>
</evidence>
<comment type="caution">
    <text evidence="3">The sequence shown here is derived from an EMBL/GenBank/DDBJ whole genome shotgun (WGS) entry which is preliminary data.</text>
</comment>
<dbReference type="PANTHER" id="PTHR47447:SF17">
    <property type="entry name" value="OS12G0638900 PROTEIN"/>
    <property type="match status" value="1"/>
</dbReference>
<accession>A0A9P1M4N1</accession>
<dbReference type="EMBL" id="CAMXCT030006722">
    <property type="protein sequence ID" value="CAL4806250.1"/>
    <property type="molecule type" value="Genomic_DNA"/>
</dbReference>
<proteinExistence type="predicted"/>
<dbReference type="Proteomes" id="UP001152797">
    <property type="component" value="Unassembled WGS sequence"/>
</dbReference>
<dbReference type="Gene3D" id="1.25.40.10">
    <property type="entry name" value="Tetratricopeptide repeat domain"/>
    <property type="match status" value="6"/>
</dbReference>
<sequence length="1253" mass="139389">MVKFHEFSCFTVSWRRTRKRTPKIRHRFSEKLERRSPLRSSWKSAVSCLSQLKSGDLEPTVVTCSSLVSGGPSSLSSAQWRKCLELGSLARQQEIEVNVVLMSGLLHRVGVVWSQTLQLLKQMEMDEVPADLQSFSAAISSCRPQVALRLLDALAVRGLQPNLVTYNATVSSCERSWPLAIAVLQRLQRQLRPNVITYNSAIKSCENTGHWTVSMELLRLLKKEALVPSVVTYSSMISTFEKATQWQRALHLLRVARPVNVVTFSAAISACEKAGRWQHALALLVELGSDANIVALSAAISALSSKAWRGAQDLFVQMWHWGLQPEVITYNALLGAFCRSVRWQEALSQCHGMTNGCCVNVVTLNAAAEACERAQRALPLQWLLREVNQLTEADTEAQRVQKRVVGGHSGWGWDGPPNKRRNVQQFTLCRSSRVGESVNPPDLGHSVDFPAPVLRGTNVVAHRWAERSFRAAVKGWNLVAMRSCFVAWLPVINATAILRGAVNRSALQTEDQRGPRVYFLFLAVDKISNLDVWTAFFDSAESDQYRAFVHCKEKSCVQQMAGSPIVPVPTVASYYCTDLVSPMNQLLSYALSTDLGPTNPRDKFAFVSDSALPAKPFSEIYQVLGQREGSDFCVFPPGEWADLASDDGLEMSVKVHQWITLTRKHATRAVDLWQKGIMRNFMSYFKMNSLAWNNMLDNNFADNRNWGCLDEFWYVTALYGTLKKVHTLGDQSIELPEFTGSPLRIDKAAGWQGKCDTFVIWAKYMHSLGHNEQENLMLSLDPVSVPHGGNWARPGWWDTISTQGIQAIRKSDFLFVRKFIDKPTLHGGGNFATAYSRIVVKARQEIASLGRSKAWRTALEIFDELPGALQETSVFNAAASACTRGFAWIQALHLLEAIPAAALQADRLTLNSAVTALEKGGAWTQAIAKLSRKDVDITTVSAAISAIGRGGDWPWQLPLQLLQLAQERRLSFDVVVCSAALSTCEKGPRWEIAVELLAWMRQQPGLQPNLICFGAAISACGKGRHWQGAWALLEEIWAVKLQPDLVAFNATISACEKAQRWEFAIELLEMMSQHHVTPDVVSFNATASACEKRAQWSWALWIFAELRRRIPETKRGALLNISNACISACAKALRWETALLLGQMVKPDKVTYNGLLGSCRALNGQRWRIILQLLLQMSRTDVPGVDAWSAAADACLEAGSSIARPLMDRLEESSRSELLALGRKKRVVFETGTACRANMTNGTAIIRNHEIVK</sequence>
<dbReference type="PANTHER" id="PTHR47447">
    <property type="entry name" value="OS03G0856100 PROTEIN"/>
    <property type="match status" value="1"/>
</dbReference>
<dbReference type="OrthoDB" id="406204at2759"/>
<evidence type="ECO:0008006" key="6">
    <source>
        <dbReference type="Google" id="ProtNLM"/>
    </source>
</evidence>
<organism evidence="3">
    <name type="scientific">Cladocopium goreaui</name>
    <dbReference type="NCBI Taxonomy" id="2562237"/>
    <lineage>
        <taxon>Eukaryota</taxon>
        <taxon>Sar</taxon>
        <taxon>Alveolata</taxon>
        <taxon>Dinophyceae</taxon>
        <taxon>Suessiales</taxon>
        <taxon>Symbiodiniaceae</taxon>
        <taxon>Cladocopium</taxon>
    </lineage>
</organism>
<keyword evidence="5" id="KW-1185">Reference proteome</keyword>
<dbReference type="InterPro" id="IPR002885">
    <property type="entry name" value="PPR_rpt"/>
</dbReference>
<keyword evidence="1" id="KW-0677">Repeat</keyword>
<gene>
    <name evidence="3" type="ORF">C1SCF055_LOCUS43468</name>
</gene>
<reference evidence="3" key="1">
    <citation type="submission" date="2022-10" db="EMBL/GenBank/DDBJ databases">
        <authorList>
            <person name="Chen Y."/>
            <person name="Dougan E. K."/>
            <person name="Chan C."/>
            <person name="Rhodes N."/>
            <person name="Thang M."/>
        </authorList>
    </citation>
    <scope>NUCLEOTIDE SEQUENCE</scope>
</reference>
<dbReference type="Pfam" id="PF13041">
    <property type="entry name" value="PPR_2"/>
    <property type="match status" value="1"/>
</dbReference>
<reference evidence="4 5" key="2">
    <citation type="submission" date="2024-05" db="EMBL/GenBank/DDBJ databases">
        <authorList>
            <person name="Chen Y."/>
            <person name="Shah S."/>
            <person name="Dougan E. K."/>
            <person name="Thang M."/>
            <person name="Chan C."/>
        </authorList>
    </citation>
    <scope>NUCLEOTIDE SEQUENCE [LARGE SCALE GENOMIC DNA]</scope>
</reference>
<dbReference type="EMBL" id="CAMXCT010006722">
    <property type="protein sequence ID" value="CAI4018938.1"/>
    <property type="molecule type" value="Genomic_DNA"/>
</dbReference>
<protein>
    <recommendedName>
        <fullName evidence="6">Pentatricopeptide repeat-containing protein, chloroplastic</fullName>
    </recommendedName>
</protein>
<dbReference type="EMBL" id="CAMXCT020006722">
    <property type="protein sequence ID" value="CAL1172313.1"/>
    <property type="molecule type" value="Genomic_DNA"/>
</dbReference>
<dbReference type="InterPro" id="IPR011990">
    <property type="entry name" value="TPR-like_helical_dom_sf"/>
</dbReference>
<feature type="repeat" description="PPR" evidence="2">
    <location>
        <begin position="194"/>
        <end position="228"/>
    </location>
</feature>
<evidence type="ECO:0000313" key="5">
    <source>
        <dbReference type="Proteomes" id="UP001152797"/>
    </source>
</evidence>
<evidence type="ECO:0000313" key="4">
    <source>
        <dbReference type="EMBL" id="CAL4806250.1"/>
    </source>
</evidence>
<evidence type="ECO:0000256" key="1">
    <source>
        <dbReference type="ARBA" id="ARBA00022737"/>
    </source>
</evidence>
<dbReference type="AlphaFoldDB" id="A0A9P1M4N1"/>
<dbReference type="Pfam" id="PF01535">
    <property type="entry name" value="PPR"/>
    <property type="match status" value="2"/>
</dbReference>
<feature type="repeat" description="PPR" evidence="2">
    <location>
        <begin position="1044"/>
        <end position="1078"/>
    </location>
</feature>
<name>A0A9P1M4N1_9DINO</name>
<evidence type="ECO:0000256" key="2">
    <source>
        <dbReference type="PROSITE-ProRule" id="PRU00708"/>
    </source>
</evidence>
<dbReference type="PROSITE" id="PS51375">
    <property type="entry name" value="PPR"/>
    <property type="match status" value="2"/>
</dbReference>